<dbReference type="PANTHER" id="PTHR44591:SF3">
    <property type="entry name" value="RESPONSE REGULATORY DOMAIN-CONTAINING PROTEIN"/>
    <property type="match status" value="1"/>
</dbReference>
<organism evidence="4 5">
    <name type="scientific">Spirosoma linguale (strain ATCC 33905 / DSM 74 / LMG 10896 / Claus 1)</name>
    <dbReference type="NCBI Taxonomy" id="504472"/>
    <lineage>
        <taxon>Bacteria</taxon>
        <taxon>Pseudomonadati</taxon>
        <taxon>Bacteroidota</taxon>
        <taxon>Cytophagia</taxon>
        <taxon>Cytophagales</taxon>
        <taxon>Cytophagaceae</taxon>
        <taxon>Spirosoma</taxon>
    </lineage>
</organism>
<dbReference type="Pfam" id="PF00072">
    <property type="entry name" value="Response_reg"/>
    <property type="match status" value="1"/>
</dbReference>
<reference evidence="4 5" key="1">
    <citation type="journal article" date="2010" name="Stand. Genomic Sci.">
        <title>Complete genome sequence of Spirosoma linguale type strain (1).</title>
        <authorList>
            <person name="Lail K."/>
            <person name="Sikorski J."/>
            <person name="Saunders E."/>
            <person name="Lapidus A."/>
            <person name="Glavina Del Rio T."/>
            <person name="Copeland A."/>
            <person name="Tice H."/>
            <person name="Cheng J.-F."/>
            <person name="Lucas S."/>
            <person name="Nolan M."/>
            <person name="Bruce D."/>
            <person name="Goodwin L."/>
            <person name="Pitluck S."/>
            <person name="Ivanova N."/>
            <person name="Mavromatis K."/>
            <person name="Ovchinnikova G."/>
            <person name="Pati A."/>
            <person name="Chen A."/>
            <person name="Palaniappan K."/>
            <person name="Land M."/>
            <person name="Hauser L."/>
            <person name="Chang Y.-J."/>
            <person name="Jeffries C.D."/>
            <person name="Chain P."/>
            <person name="Brettin T."/>
            <person name="Detter J.C."/>
            <person name="Schuetze A."/>
            <person name="Rohde M."/>
            <person name="Tindall B.J."/>
            <person name="Goeker M."/>
            <person name="Bristow J."/>
            <person name="Eisen J.A."/>
            <person name="Markowitz V."/>
            <person name="Hugenholtz P."/>
            <person name="Kyrpides N.C."/>
            <person name="Klenk H.-P."/>
            <person name="Chen F."/>
        </authorList>
    </citation>
    <scope>NUCLEOTIDE SEQUENCE [LARGE SCALE GENOMIC DNA]</scope>
    <source>
        <strain evidence="5">ATCC 33905 / DSM 74 / LMG 10896 / Claus 1</strain>
    </source>
</reference>
<evidence type="ECO:0000256" key="1">
    <source>
        <dbReference type="ARBA" id="ARBA00022553"/>
    </source>
</evidence>
<dbReference type="Proteomes" id="UP000002028">
    <property type="component" value="Chromosome"/>
</dbReference>
<dbReference type="HOGENOM" id="CLU_000445_69_17_10"/>
<dbReference type="EMBL" id="CP001769">
    <property type="protein sequence ID" value="ADB37180.1"/>
    <property type="molecule type" value="Genomic_DNA"/>
</dbReference>
<dbReference type="RefSeq" id="WP_012925731.1">
    <property type="nucleotide sequence ID" value="NC_013730.1"/>
</dbReference>
<dbReference type="PANTHER" id="PTHR44591">
    <property type="entry name" value="STRESS RESPONSE REGULATOR PROTEIN 1"/>
    <property type="match status" value="1"/>
</dbReference>
<protein>
    <submittedName>
        <fullName evidence="4">Response regulator receiver protein</fullName>
    </submittedName>
</protein>
<dbReference type="SMART" id="SM00448">
    <property type="entry name" value="REC"/>
    <property type="match status" value="1"/>
</dbReference>
<dbReference type="eggNOG" id="COG0784">
    <property type="taxonomic scope" value="Bacteria"/>
</dbReference>
<dbReference type="InterPro" id="IPR050595">
    <property type="entry name" value="Bact_response_regulator"/>
</dbReference>
<dbReference type="GO" id="GO:0000160">
    <property type="term" value="P:phosphorelay signal transduction system"/>
    <property type="evidence" value="ECO:0007669"/>
    <property type="project" value="InterPro"/>
</dbReference>
<dbReference type="InterPro" id="IPR001789">
    <property type="entry name" value="Sig_transdc_resp-reg_receiver"/>
</dbReference>
<name>D2QK58_SPILD</name>
<evidence type="ECO:0000259" key="3">
    <source>
        <dbReference type="PROSITE" id="PS50110"/>
    </source>
</evidence>
<feature type="domain" description="Response regulatory" evidence="3">
    <location>
        <begin position="7"/>
        <end position="129"/>
    </location>
</feature>
<dbReference type="InterPro" id="IPR011006">
    <property type="entry name" value="CheY-like_superfamily"/>
</dbReference>
<dbReference type="Gene3D" id="3.40.50.2300">
    <property type="match status" value="1"/>
</dbReference>
<dbReference type="PROSITE" id="PS50110">
    <property type="entry name" value="RESPONSE_REGULATORY"/>
    <property type="match status" value="1"/>
</dbReference>
<keyword evidence="5" id="KW-1185">Reference proteome</keyword>
<comment type="caution">
    <text evidence="2">Lacks conserved residue(s) required for the propagation of feature annotation.</text>
</comment>
<evidence type="ECO:0000256" key="2">
    <source>
        <dbReference type="PROSITE-ProRule" id="PRU00169"/>
    </source>
</evidence>
<sequence length="143" mass="16841">MEDSRGPIIFIDDDQDDQLLFKPLLERLAPNNQVVFFTNGQQAIDYFRTSKEPPFIIISEVSMQVMNGLELRRQIEADADLKRRAVPFIFFTHPAYKHLVEKAYELTIQGFFEKQSSHSEMKEQLEAIINYWKSSLHPNRFMD</sequence>
<gene>
    <name evidence="4" type="ordered locus">Slin_1129</name>
</gene>
<dbReference type="AlphaFoldDB" id="D2QK58"/>
<evidence type="ECO:0000313" key="5">
    <source>
        <dbReference type="Proteomes" id="UP000002028"/>
    </source>
</evidence>
<accession>D2QK58</accession>
<proteinExistence type="predicted"/>
<dbReference type="KEGG" id="sli:Slin_1129"/>
<evidence type="ECO:0000313" key="4">
    <source>
        <dbReference type="EMBL" id="ADB37180.1"/>
    </source>
</evidence>
<dbReference type="SUPFAM" id="SSF52172">
    <property type="entry name" value="CheY-like"/>
    <property type="match status" value="1"/>
</dbReference>
<dbReference type="STRING" id="504472.Slin_1129"/>
<keyword evidence="1" id="KW-0597">Phosphoprotein</keyword>